<feature type="binding site" evidence="1">
    <location>
        <position position="831"/>
    </location>
    <ligand>
        <name>Zn(2+)</name>
        <dbReference type="ChEBI" id="CHEBI:29105"/>
    </ligand>
</feature>
<dbReference type="STRING" id="45071.Lpar_1755"/>
<dbReference type="CDD" id="cd04791">
    <property type="entry name" value="LanC_SerThrkinase"/>
    <property type="match status" value="1"/>
</dbReference>
<dbReference type="GO" id="GO:0031179">
    <property type="term" value="P:peptide modification"/>
    <property type="evidence" value="ECO:0007669"/>
    <property type="project" value="InterPro"/>
</dbReference>
<keyword evidence="1" id="KW-0862">Zinc</keyword>
<organism evidence="3 4">
    <name type="scientific">Legionella parisiensis</name>
    <dbReference type="NCBI Taxonomy" id="45071"/>
    <lineage>
        <taxon>Bacteria</taxon>
        <taxon>Pseudomonadati</taxon>
        <taxon>Pseudomonadota</taxon>
        <taxon>Gammaproteobacteria</taxon>
        <taxon>Legionellales</taxon>
        <taxon>Legionellaceae</taxon>
        <taxon>Legionella</taxon>
    </lineage>
</organism>
<dbReference type="AlphaFoldDB" id="A0A1E5JVK0"/>
<dbReference type="Gene3D" id="1.10.510.10">
    <property type="entry name" value="Transferase(Phosphotransferase) domain 1"/>
    <property type="match status" value="1"/>
</dbReference>
<comment type="caution">
    <text evidence="3">The sequence shown here is derived from an EMBL/GenBank/DDBJ whole genome shotgun (WGS) entry which is preliminary data.</text>
</comment>
<keyword evidence="4" id="KW-1185">Reference proteome</keyword>
<gene>
    <name evidence="3" type="primary">pknH</name>
    <name evidence="3" type="ORF">lpari_00425</name>
</gene>
<feature type="binding site" evidence="1">
    <location>
        <position position="832"/>
    </location>
    <ligand>
        <name>Zn(2+)</name>
        <dbReference type="ChEBI" id="CHEBI:29105"/>
    </ligand>
</feature>
<keyword evidence="1" id="KW-0479">Metal-binding</keyword>
<dbReference type="Gene3D" id="1.50.10.10">
    <property type="match status" value="1"/>
</dbReference>
<keyword evidence="3" id="KW-0418">Kinase</keyword>
<feature type="binding site" evidence="1">
    <location>
        <position position="786"/>
    </location>
    <ligand>
        <name>Zn(2+)</name>
        <dbReference type="ChEBI" id="CHEBI:29105"/>
    </ligand>
</feature>
<dbReference type="Pfam" id="PF25816">
    <property type="entry name" value="RamC_N"/>
    <property type="match status" value="1"/>
</dbReference>
<dbReference type="InterPro" id="IPR011009">
    <property type="entry name" value="Kinase-like_dom_sf"/>
</dbReference>
<dbReference type="SMART" id="SM01260">
    <property type="entry name" value="LANC_like"/>
    <property type="match status" value="1"/>
</dbReference>
<dbReference type="GO" id="GO:0005737">
    <property type="term" value="C:cytoplasm"/>
    <property type="evidence" value="ECO:0007669"/>
    <property type="project" value="TreeGrafter"/>
</dbReference>
<evidence type="ECO:0000313" key="4">
    <source>
        <dbReference type="Proteomes" id="UP000095229"/>
    </source>
</evidence>
<dbReference type="RefSeq" id="WP_069683396.1">
    <property type="nucleotide sequence ID" value="NZ_LSOG01000013.1"/>
</dbReference>
<evidence type="ECO:0000313" key="3">
    <source>
        <dbReference type="EMBL" id="OEH48541.1"/>
    </source>
</evidence>
<dbReference type="Pfam" id="PF00069">
    <property type="entry name" value="Pkinase"/>
    <property type="match status" value="1"/>
</dbReference>
<name>A0A1E5JVK0_9GAMM</name>
<keyword evidence="3" id="KW-0808">Transferase</keyword>
<dbReference type="SMART" id="SM00220">
    <property type="entry name" value="S_TKc"/>
    <property type="match status" value="1"/>
</dbReference>
<dbReference type="PATRIC" id="fig|45071.7.peg.461"/>
<dbReference type="EMBL" id="LSOG01000013">
    <property type="protein sequence ID" value="OEH48541.1"/>
    <property type="molecule type" value="Genomic_DNA"/>
</dbReference>
<dbReference type="InterPro" id="IPR007822">
    <property type="entry name" value="LANC-like"/>
</dbReference>
<dbReference type="SUPFAM" id="SSF56112">
    <property type="entry name" value="Protein kinase-like (PK-like)"/>
    <property type="match status" value="1"/>
</dbReference>
<dbReference type="Proteomes" id="UP000095229">
    <property type="component" value="Unassembled WGS sequence"/>
</dbReference>
<dbReference type="SUPFAM" id="SSF158745">
    <property type="entry name" value="LanC-like"/>
    <property type="match status" value="1"/>
</dbReference>
<dbReference type="PROSITE" id="PS50011">
    <property type="entry name" value="PROTEIN_KINASE_DOM"/>
    <property type="match status" value="1"/>
</dbReference>
<dbReference type="InterPro" id="IPR053235">
    <property type="entry name" value="Ser_Thr_kinase"/>
</dbReference>
<evidence type="ECO:0000256" key="1">
    <source>
        <dbReference type="PIRSR" id="PIRSR607822-1"/>
    </source>
</evidence>
<dbReference type="GO" id="GO:0005975">
    <property type="term" value="P:carbohydrate metabolic process"/>
    <property type="evidence" value="ECO:0007669"/>
    <property type="project" value="InterPro"/>
</dbReference>
<evidence type="ECO:0000259" key="2">
    <source>
        <dbReference type="PROSITE" id="PS50011"/>
    </source>
</evidence>
<dbReference type="Pfam" id="PF05147">
    <property type="entry name" value="LANC_like"/>
    <property type="match status" value="1"/>
</dbReference>
<proteinExistence type="predicted"/>
<dbReference type="GO" id="GO:0005524">
    <property type="term" value="F:ATP binding"/>
    <property type="evidence" value="ECO:0007669"/>
    <property type="project" value="InterPro"/>
</dbReference>
<feature type="domain" description="Protein kinase" evidence="2">
    <location>
        <begin position="228"/>
        <end position="490"/>
    </location>
</feature>
<dbReference type="PRINTS" id="PR01950">
    <property type="entry name" value="LANCSUPER"/>
</dbReference>
<dbReference type="InterPro" id="IPR057929">
    <property type="entry name" value="RamC_N"/>
</dbReference>
<dbReference type="GO" id="GO:0004674">
    <property type="term" value="F:protein serine/threonine kinase activity"/>
    <property type="evidence" value="ECO:0007669"/>
    <property type="project" value="TreeGrafter"/>
</dbReference>
<dbReference type="OrthoDB" id="5643032at2"/>
<dbReference type="InterPro" id="IPR012341">
    <property type="entry name" value="6hp_glycosidase-like_sf"/>
</dbReference>
<accession>A0A1E5JVK0</accession>
<dbReference type="PANTHER" id="PTHR24361">
    <property type="entry name" value="MITOGEN-ACTIVATED KINASE KINASE KINASE"/>
    <property type="match status" value="1"/>
</dbReference>
<reference evidence="3 4" key="1">
    <citation type="submission" date="2016-02" db="EMBL/GenBank/DDBJ databases">
        <title>Secondary metabolites in Legionella.</title>
        <authorList>
            <person name="Tobias N.J."/>
            <person name="Bode H.B."/>
        </authorList>
    </citation>
    <scope>NUCLEOTIDE SEQUENCE [LARGE SCALE GENOMIC DNA]</scope>
    <source>
        <strain evidence="3 4">DSM 19216</strain>
    </source>
</reference>
<dbReference type="InterPro" id="IPR058053">
    <property type="entry name" value="RamC_C"/>
</dbReference>
<dbReference type="GO" id="GO:0046872">
    <property type="term" value="F:metal ion binding"/>
    <property type="evidence" value="ECO:0007669"/>
    <property type="project" value="UniProtKB-KW"/>
</dbReference>
<dbReference type="InterPro" id="IPR000719">
    <property type="entry name" value="Prot_kinase_dom"/>
</dbReference>
<sequence length="923" mass="103035">MAYIEQVKDHNNSLDDSAKDVDYADYLRSFALEPELRGPWASVGKTERIQGWKLHISTIPGEAIQLLNSVIPCLLRHKVPSFKIARDTMTLGYLNEGELGRTQIGKFMTIYPRDDKQAVQLAEELVQLTHGMLGPRIISDMRLGDIVYTRYGGFNPIIKRDRLGLIRLMIYAPDQSLRIDEYQVPFRSPEGVENPYKDWRLELTQNDNLSESVHIVDGKPTKLFGPGYLILEVLRDQPKGGVYKVLDLRCQDSVGLKVLKQGKQFCMTDHYNRDMRTRLQRQAELHANLSQHLPVPSADAYFEVEGDGYLPLEWVEGKSIETFAVQTLEGSSFGTLPLDKKMLLLNWCQKLIGVVSQLHKQGYVHRDLTASNIWLAENGELYLLDLELCHALDDLSPAFGLGTAGFMSPQQANREAPAIADDLYAIGCLLLLVLTGIDPRRIVRSNNDNLLACLQEITQAAPLPLLEIVIDCVSSDPAIRPSLEAISSVLAQSISEIKPRGAVTKNPKKTLLTQEEIQNTLIEGTRGLLQSGAIQSEAGLWLSISIENGAQHQIKHRYSQQYEFRRSANRGVAGVVYALSRLAHFGFLPPEGKLRIQQAINWLISDQYTVDGELPGLHFGTAGVGVALTEAISTGIQNSDESLIKMIHTCLNKTVDWPDVTHGAAGQGIAAMYCFDRLGIPSFQENVEQCVDYLVTNQLADGSWIMPEGVPGMSGEILSGFAHGVAGIAYFLTEFSARENDNAAWTSALRAINWLQQQAIHQQVGEDSLLLWTYSTKNPARWRWWCHGGPGIALTYLRLYELTGDKKYADLARQALKIHPINLRYPNFSQCHGLSGLGDIYLEAFRILDDEEWLERAAFVAKFLYAMRQTTETGAYYWLTEDPHVATADLMVGSSGILHFFLRLLHQGTQGIGVPLLLNPVNK</sequence>
<protein>
    <submittedName>
        <fullName evidence="3">Serine/threonine-protein kinase PknH</fullName>
    </submittedName>
</protein>